<organism evidence="2 3">
    <name type="scientific">Lysobacter defluvii IMMIB APB-9 = DSM 18482</name>
    <dbReference type="NCBI Taxonomy" id="1385515"/>
    <lineage>
        <taxon>Bacteria</taxon>
        <taxon>Pseudomonadati</taxon>
        <taxon>Pseudomonadota</taxon>
        <taxon>Gammaproteobacteria</taxon>
        <taxon>Lysobacterales</taxon>
        <taxon>Lysobacteraceae</taxon>
        <taxon>Novilysobacter</taxon>
    </lineage>
</organism>
<evidence type="ECO:0000256" key="1">
    <source>
        <dbReference type="SAM" id="MobiDB-lite"/>
    </source>
</evidence>
<dbReference type="STRING" id="1385515.GCA_000423325_02542"/>
<dbReference type="EMBL" id="AVBH01000080">
    <property type="protein sequence ID" value="KGO98448.1"/>
    <property type="molecule type" value="Genomic_DNA"/>
</dbReference>
<evidence type="ECO:0000313" key="3">
    <source>
        <dbReference type="Proteomes" id="UP000030003"/>
    </source>
</evidence>
<comment type="caution">
    <text evidence="2">The sequence shown here is derived from an EMBL/GenBank/DDBJ whole genome shotgun (WGS) entry which is preliminary data.</text>
</comment>
<proteinExistence type="predicted"/>
<dbReference type="Proteomes" id="UP000030003">
    <property type="component" value="Unassembled WGS sequence"/>
</dbReference>
<sequence>MSWNVQLELDPLLLERVRRFAGTRGWSLERALAQLVERGLLAAEAEALPRFDPSDDAALRAAIAAMEQIQDDPGFSLIGRAGGASRDEPQSAPEPRQLAAG</sequence>
<protein>
    <submittedName>
        <fullName evidence="2">Uncharacterized protein</fullName>
    </submittedName>
</protein>
<reference evidence="2 3" key="1">
    <citation type="submission" date="2013-08" db="EMBL/GenBank/DDBJ databases">
        <title>Genomic analysis of Lysobacter defluvii.</title>
        <authorList>
            <person name="Wang Q."/>
            <person name="Wang G."/>
        </authorList>
    </citation>
    <scope>NUCLEOTIDE SEQUENCE [LARGE SCALE GENOMIC DNA]</scope>
    <source>
        <strain evidence="2 3">IMMIB APB-9</strain>
    </source>
</reference>
<dbReference type="AlphaFoldDB" id="A0A0A0M652"/>
<keyword evidence="3" id="KW-1185">Reference proteome</keyword>
<evidence type="ECO:0000313" key="2">
    <source>
        <dbReference type="EMBL" id="KGO98448.1"/>
    </source>
</evidence>
<gene>
    <name evidence="2" type="ORF">N791_02005</name>
</gene>
<feature type="region of interest" description="Disordered" evidence="1">
    <location>
        <begin position="74"/>
        <end position="101"/>
    </location>
</feature>
<accession>A0A0A0M652</accession>
<dbReference type="RefSeq" id="WP_052106772.1">
    <property type="nucleotide sequence ID" value="NZ_AUHT01000012.1"/>
</dbReference>
<dbReference type="OrthoDB" id="5966436at2"/>
<name>A0A0A0M652_9GAMM</name>